<dbReference type="Proteomes" id="UP001165068">
    <property type="component" value="Unassembled WGS sequence"/>
</dbReference>
<dbReference type="InterPro" id="IPR036291">
    <property type="entry name" value="NAD(P)-bd_dom_sf"/>
</dbReference>
<feature type="domain" description="Alcohol dehydrogenase-like N-terminal" evidence="7">
    <location>
        <begin position="24"/>
        <end position="133"/>
    </location>
</feature>
<dbReference type="PANTHER" id="PTHR43401">
    <property type="entry name" value="L-THREONINE 3-DEHYDROGENASE"/>
    <property type="match status" value="1"/>
</dbReference>
<dbReference type="RefSeq" id="WP_285630255.1">
    <property type="nucleotide sequence ID" value="NZ_BAAAUK010000001.1"/>
</dbReference>
<dbReference type="InterPro" id="IPR002328">
    <property type="entry name" value="ADH_Zn_CS"/>
</dbReference>
<gene>
    <name evidence="8" type="ORF">MIAR_02860</name>
</gene>
<dbReference type="PANTHER" id="PTHR43401:SF2">
    <property type="entry name" value="L-THREONINE 3-DEHYDROGENASE"/>
    <property type="match status" value="1"/>
</dbReference>
<keyword evidence="9" id="KW-1185">Reference proteome</keyword>
<dbReference type="InterPro" id="IPR013149">
    <property type="entry name" value="ADH-like_C"/>
</dbReference>
<evidence type="ECO:0000259" key="7">
    <source>
        <dbReference type="Pfam" id="PF08240"/>
    </source>
</evidence>
<dbReference type="Pfam" id="PF08240">
    <property type="entry name" value="ADH_N"/>
    <property type="match status" value="1"/>
</dbReference>
<keyword evidence="4" id="KW-0560">Oxidoreductase</keyword>
<dbReference type="InterPro" id="IPR011032">
    <property type="entry name" value="GroES-like_sf"/>
</dbReference>
<dbReference type="SUPFAM" id="SSF50129">
    <property type="entry name" value="GroES-like"/>
    <property type="match status" value="1"/>
</dbReference>
<name>A0ABQ5NDZ0_9MICO</name>
<dbReference type="InterPro" id="IPR050129">
    <property type="entry name" value="Zn_alcohol_dh"/>
</dbReference>
<evidence type="ECO:0000313" key="8">
    <source>
        <dbReference type="EMBL" id="GLC83698.1"/>
    </source>
</evidence>
<evidence type="ECO:0000256" key="4">
    <source>
        <dbReference type="ARBA" id="ARBA00023002"/>
    </source>
</evidence>
<proteinExistence type="inferred from homology"/>
<dbReference type="SUPFAM" id="SSF51735">
    <property type="entry name" value="NAD(P)-binding Rossmann-fold domains"/>
    <property type="match status" value="1"/>
</dbReference>
<feature type="domain" description="Alcohol dehydrogenase-like C-terminal" evidence="6">
    <location>
        <begin position="174"/>
        <end position="302"/>
    </location>
</feature>
<organism evidence="8 9">
    <name type="scientific">Microbacterium arabinogalactanolyticum</name>
    <dbReference type="NCBI Taxonomy" id="69365"/>
    <lineage>
        <taxon>Bacteria</taxon>
        <taxon>Bacillati</taxon>
        <taxon>Actinomycetota</taxon>
        <taxon>Actinomycetes</taxon>
        <taxon>Micrococcales</taxon>
        <taxon>Microbacteriaceae</taxon>
        <taxon>Microbacterium</taxon>
    </lineage>
</organism>
<evidence type="ECO:0000313" key="9">
    <source>
        <dbReference type="Proteomes" id="UP001165068"/>
    </source>
</evidence>
<dbReference type="PROSITE" id="PS00059">
    <property type="entry name" value="ADH_ZINC"/>
    <property type="match status" value="1"/>
</dbReference>
<evidence type="ECO:0000256" key="2">
    <source>
        <dbReference type="ARBA" id="ARBA00022723"/>
    </source>
</evidence>
<sequence>MKALFKPAAAAGLELVDRPDPTAGADEVVIRVLRTGICGTDLHILRWDEWAASAVNAPLTPGHEFYGEVVEIGPLVRDIKVGDRVSGEGHIVCGTCRNCRAGRRHMCIRTIGLGVQRDGAFAEYVSLPATNVWVHHDDVTPELGAIFDPLGNAVHTALTYPLVGEDVLVTGCGPIGLMSIAVARHAGARFITATDVSGPRLEMALTMGADQAIDVSQHDIREAQTALGMREGFDIGFEMSGAPSALPAMIDNMNHGGRIAMLGLPSAGFDIDWGKLVTHMLTIKGIYGREMFETWNAMGAMLQTSAVLRDSISRVIAEVIPARDWEKGFAAAASAGTGKIILDWTEL</sequence>
<comment type="caution">
    <text evidence="8">The sequence shown here is derived from an EMBL/GenBank/DDBJ whole genome shotgun (WGS) entry which is preliminary data.</text>
</comment>
<protein>
    <submittedName>
        <fullName evidence="8">L-threonine 3-dehydrogenase</fullName>
    </submittedName>
</protein>
<evidence type="ECO:0000259" key="6">
    <source>
        <dbReference type="Pfam" id="PF00107"/>
    </source>
</evidence>
<keyword evidence="3 5" id="KW-0862">Zinc</keyword>
<dbReference type="Gene3D" id="3.40.50.720">
    <property type="entry name" value="NAD(P)-binding Rossmann-like Domain"/>
    <property type="match status" value="1"/>
</dbReference>
<dbReference type="EMBL" id="BRZC01000002">
    <property type="protein sequence ID" value="GLC83698.1"/>
    <property type="molecule type" value="Genomic_DNA"/>
</dbReference>
<dbReference type="Gene3D" id="3.90.180.10">
    <property type="entry name" value="Medium-chain alcohol dehydrogenases, catalytic domain"/>
    <property type="match status" value="1"/>
</dbReference>
<accession>A0ABQ5NDZ0</accession>
<dbReference type="Pfam" id="PF00107">
    <property type="entry name" value="ADH_zinc_N"/>
    <property type="match status" value="1"/>
</dbReference>
<comment type="cofactor">
    <cofactor evidence="1 5">
        <name>Zn(2+)</name>
        <dbReference type="ChEBI" id="CHEBI:29105"/>
    </cofactor>
</comment>
<dbReference type="NCBIfam" id="NF003808">
    <property type="entry name" value="PRK05396.1"/>
    <property type="match status" value="1"/>
</dbReference>
<evidence type="ECO:0000256" key="1">
    <source>
        <dbReference type="ARBA" id="ARBA00001947"/>
    </source>
</evidence>
<reference evidence="8" key="1">
    <citation type="submission" date="2022-08" db="EMBL/GenBank/DDBJ databases">
        <title>Draft genome sequence of Microbacterium arabinogalactanolyticum JCM 9171.</title>
        <authorList>
            <person name="Fujita K."/>
            <person name="Ishiwata A."/>
            <person name="Fushinobu S."/>
        </authorList>
    </citation>
    <scope>NUCLEOTIDE SEQUENCE</scope>
    <source>
        <strain evidence="8">JCM 9171</strain>
    </source>
</reference>
<keyword evidence="2 5" id="KW-0479">Metal-binding</keyword>
<dbReference type="InterPro" id="IPR013154">
    <property type="entry name" value="ADH-like_N"/>
</dbReference>
<comment type="similarity">
    <text evidence="5">Belongs to the zinc-containing alcohol dehydrogenase family.</text>
</comment>
<evidence type="ECO:0000256" key="3">
    <source>
        <dbReference type="ARBA" id="ARBA00022833"/>
    </source>
</evidence>
<evidence type="ECO:0000256" key="5">
    <source>
        <dbReference type="RuleBase" id="RU361277"/>
    </source>
</evidence>